<dbReference type="STRING" id="638302.HMPREF0908_1994"/>
<name>C4V694_9FIRM</name>
<accession>C4V694</accession>
<dbReference type="AlphaFoldDB" id="C4V694"/>
<keyword evidence="1" id="KW-0472">Membrane</keyword>
<dbReference type="HOGENOM" id="CLU_1569617_0_0_9"/>
<keyword evidence="3" id="KW-1185">Reference proteome</keyword>
<evidence type="ECO:0000313" key="3">
    <source>
        <dbReference type="Proteomes" id="UP000005309"/>
    </source>
</evidence>
<comment type="caution">
    <text evidence="2">The sequence shown here is derived from an EMBL/GenBank/DDBJ whole genome shotgun (WGS) entry which is preliminary data.</text>
</comment>
<dbReference type="Proteomes" id="UP000005309">
    <property type="component" value="Unassembled WGS sequence"/>
</dbReference>
<dbReference type="EMBL" id="ACLA01000033">
    <property type="protein sequence ID" value="EEQ47692.1"/>
    <property type="molecule type" value="Genomic_DNA"/>
</dbReference>
<sequence length="173" mass="19055">MIRRRHRRACGERGVVLTELAVSLPIFGLLLTFLVFALVWGWRSYQRTVADAELRQEMQIAMARVTESVLSSSYVAQDAQGICRMRQSMEGKGKETALDSYWLAGGRLVYQTAAAPLTGGYAGAGVHISSFSIRPDAYCPRLYHIEMTGESAATGRRCTAAASVYLREDQGGR</sequence>
<keyword evidence="1" id="KW-1133">Transmembrane helix</keyword>
<proteinExistence type="predicted"/>
<feature type="transmembrane region" description="Helical" evidence="1">
    <location>
        <begin position="20"/>
        <end position="42"/>
    </location>
</feature>
<reference evidence="2 3" key="1">
    <citation type="submission" date="2009-04" db="EMBL/GenBank/DDBJ databases">
        <authorList>
            <person name="Qin X."/>
            <person name="Bachman B."/>
            <person name="Battles P."/>
            <person name="Bell A."/>
            <person name="Bess C."/>
            <person name="Bickham C."/>
            <person name="Chaboub L."/>
            <person name="Chen D."/>
            <person name="Coyle M."/>
            <person name="Deiros D.R."/>
            <person name="Dinh H."/>
            <person name="Forbes L."/>
            <person name="Fowler G."/>
            <person name="Francisco L."/>
            <person name="Fu Q."/>
            <person name="Gubbala S."/>
            <person name="Hale W."/>
            <person name="Han Y."/>
            <person name="Hemphill L."/>
            <person name="Highlander S.K."/>
            <person name="Hirani K."/>
            <person name="Hogues M."/>
            <person name="Jackson L."/>
            <person name="Jakkamsetti A."/>
            <person name="Javaid M."/>
            <person name="Jiang H."/>
            <person name="Korchina V."/>
            <person name="Kovar C."/>
            <person name="Lara F."/>
            <person name="Lee S."/>
            <person name="Mata R."/>
            <person name="Mathew T."/>
            <person name="Moen C."/>
            <person name="Morales K."/>
            <person name="Munidasa M."/>
            <person name="Nazareth L."/>
            <person name="Ngo R."/>
            <person name="Nguyen L."/>
            <person name="Okwuonu G."/>
            <person name="Ongeri F."/>
            <person name="Patil S."/>
            <person name="Petrosino J."/>
            <person name="Pham C."/>
            <person name="Pham P."/>
            <person name="Pu L.-L."/>
            <person name="Puazo M."/>
            <person name="Raj R."/>
            <person name="Reid J."/>
            <person name="Rouhana J."/>
            <person name="Saada N."/>
            <person name="Shang Y."/>
            <person name="Simmons D."/>
            <person name="Thornton R."/>
            <person name="Warren J."/>
            <person name="Weissenberger G."/>
            <person name="Zhang J."/>
            <person name="Zhang L."/>
            <person name="Zhou C."/>
            <person name="Zhu D."/>
            <person name="Muzny D."/>
            <person name="Worley K."/>
            <person name="Gibbs R."/>
        </authorList>
    </citation>
    <scope>NUCLEOTIDE SEQUENCE [LARGE SCALE GENOMIC DNA]</scope>
    <source>
        <strain evidence="2 3">ATCC 43531</strain>
    </source>
</reference>
<dbReference type="RefSeq" id="WP_006691121.1">
    <property type="nucleotide sequence ID" value="NZ_GG694008.1"/>
</dbReference>
<evidence type="ECO:0000313" key="2">
    <source>
        <dbReference type="EMBL" id="EEQ47692.1"/>
    </source>
</evidence>
<gene>
    <name evidence="2" type="ORF">HMPREF0908_1994</name>
</gene>
<protein>
    <submittedName>
        <fullName evidence="2">Prepilin-type cleavage/methylation N-terminal domain protein</fullName>
    </submittedName>
</protein>
<organism evidence="2 3">
    <name type="scientific">Selenomonas flueggei ATCC 43531</name>
    <dbReference type="NCBI Taxonomy" id="638302"/>
    <lineage>
        <taxon>Bacteria</taxon>
        <taxon>Bacillati</taxon>
        <taxon>Bacillota</taxon>
        <taxon>Negativicutes</taxon>
        <taxon>Selenomonadales</taxon>
        <taxon>Selenomonadaceae</taxon>
        <taxon>Selenomonas</taxon>
    </lineage>
</organism>
<evidence type="ECO:0000256" key="1">
    <source>
        <dbReference type="SAM" id="Phobius"/>
    </source>
</evidence>
<dbReference type="OrthoDB" id="1666842at2"/>
<keyword evidence="1" id="KW-0812">Transmembrane</keyword>